<reference evidence="2" key="1">
    <citation type="submission" date="2018-10" db="EMBL/GenBank/DDBJ databases">
        <title>Effector identification in a new, highly contiguous assembly of the strawberry crown rot pathogen Phytophthora cactorum.</title>
        <authorList>
            <person name="Armitage A.D."/>
            <person name="Nellist C.F."/>
            <person name="Bates H."/>
            <person name="Vickerstaff R.J."/>
            <person name="Harrison R.J."/>
        </authorList>
    </citation>
    <scope>NUCLEOTIDE SEQUENCE</scope>
    <source>
        <strain evidence="2">4040</strain>
        <strain evidence="3">P421</strain>
    </source>
</reference>
<protein>
    <submittedName>
        <fullName evidence="2">Uncharacterized protein</fullName>
    </submittedName>
</protein>
<comment type="caution">
    <text evidence="2">The sequence shown here is derived from an EMBL/GenBank/DDBJ whole genome shotgun (WGS) entry which is preliminary data.</text>
</comment>
<feature type="compositionally biased region" description="Low complexity" evidence="1">
    <location>
        <begin position="84"/>
        <end position="104"/>
    </location>
</feature>
<name>A0A8T1EDF7_9STRA</name>
<evidence type="ECO:0000256" key="1">
    <source>
        <dbReference type="SAM" id="MobiDB-lite"/>
    </source>
</evidence>
<dbReference type="EMBL" id="RCMV01000653">
    <property type="protein sequence ID" value="KAG3214272.1"/>
    <property type="molecule type" value="Genomic_DNA"/>
</dbReference>
<organism evidence="2 4">
    <name type="scientific">Phytophthora cactorum</name>
    <dbReference type="NCBI Taxonomy" id="29920"/>
    <lineage>
        <taxon>Eukaryota</taxon>
        <taxon>Sar</taxon>
        <taxon>Stramenopiles</taxon>
        <taxon>Oomycota</taxon>
        <taxon>Peronosporomycetes</taxon>
        <taxon>Peronosporales</taxon>
        <taxon>Peronosporaceae</taxon>
        <taxon>Phytophthora</taxon>
    </lineage>
</organism>
<dbReference type="Proteomes" id="UP000736787">
    <property type="component" value="Unassembled WGS sequence"/>
</dbReference>
<feature type="region of interest" description="Disordered" evidence="1">
    <location>
        <begin position="55"/>
        <end position="104"/>
    </location>
</feature>
<dbReference type="Proteomes" id="UP000760860">
    <property type="component" value="Unassembled WGS sequence"/>
</dbReference>
<proteinExistence type="predicted"/>
<evidence type="ECO:0000313" key="3">
    <source>
        <dbReference type="EMBL" id="KAG3214272.1"/>
    </source>
</evidence>
<accession>A0A8T1EDF7</accession>
<feature type="compositionally biased region" description="Low complexity" evidence="1">
    <location>
        <begin position="55"/>
        <end position="67"/>
    </location>
</feature>
<dbReference type="EMBL" id="RCMK01000093">
    <property type="protein sequence ID" value="KAG2949334.1"/>
    <property type="molecule type" value="Genomic_DNA"/>
</dbReference>
<sequence>MTRKQNMPVDAGDVFILRFVRVKMSEEPGLSLLPDAEFATCPLLSIWLAFCSPSCPTPRSRQQSPRTSRLHEHHIPPLTEFPNAPQATTGHAAPAAPPHVDTTPTVYAHVNRVLDRVTSVS</sequence>
<evidence type="ECO:0000313" key="4">
    <source>
        <dbReference type="Proteomes" id="UP000736787"/>
    </source>
</evidence>
<dbReference type="VEuPathDB" id="FungiDB:PC110_g6600"/>
<gene>
    <name evidence="2" type="ORF">PC117_g5357</name>
    <name evidence="3" type="ORF">PC129_g14811</name>
</gene>
<evidence type="ECO:0000313" key="2">
    <source>
        <dbReference type="EMBL" id="KAG2949334.1"/>
    </source>
</evidence>
<dbReference type="AlphaFoldDB" id="A0A8T1EDF7"/>